<reference evidence="1 2" key="1">
    <citation type="submission" date="2019-05" db="EMBL/GenBank/DDBJ databases">
        <title>Another draft genome of Portunus trituberculatus and its Hox gene families provides insights of decapod evolution.</title>
        <authorList>
            <person name="Jeong J.-H."/>
            <person name="Song I."/>
            <person name="Kim S."/>
            <person name="Choi T."/>
            <person name="Kim D."/>
            <person name="Ryu S."/>
            <person name="Kim W."/>
        </authorList>
    </citation>
    <scope>NUCLEOTIDE SEQUENCE [LARGE SCALE GENOMIC DNA]</scope>
    <source>
        <tissue evidence="1">Muscle</tissue>
    </source>
</reference>
<dbReference type="Proteomes" id="UP000324222">
    <property type="component" value="Unassembled WGS sequence"/>
</dbReference>
<keyword evidence="2" id="KW-1185">Reference proteome</keyword>
<evidence type="ECO:0000313" key="2">
    <source>
        <dbReference type="Proteomes" id="UP000324222"/>
    </source>
</evidence>
<proteinExistence type="predicted"/>
<sequence>MDYQLLHVRCFILRIAPACETFHMHNLSNVNALTYSDNRISPTPAYFLRSALGMFRAGWRGGMGIEGEWPFKACCCRPPSQLAFTSGLLLLKYHHLYTAPGVNQVA</sequence>
<protein>
    <submittedName>
        <fullName evidence="1">Uncharacterized protein</fullName>
    </submittedName>
</protein>
<comment type="caution">
    <text evidence="1">The sequence shown here is derived from an EMBL/GenBank/DDBJ whole genome shotgun (WGS) entry which is preliminary data.</text>
</comment>
<name>A0A5B7JW07_PORTR</name>
<dbReference type="AlphaFoldDB" id="A0A5B7JW07"/>
<evidence type="ECO:0000313" key="1">
    <source>
        <dbReference type="EMBL" id="MPC98999.1"/>
    </source>
</evidence>
<gene>
    <name evidence="1" type="ORF">E2C01_094391</name>
</gene>
<accession>A0A5B7JW07</accession>
<dbReference type="EMBL" id="VSRR010116565">
    <property type="protein sequence ID" value="MPC98999.1"/>
    <property type="molecule type" value="Genomic_DNA"/>
</dbReference>
<organism evidence="1 2">
    <name type="scientific">Portunus trituberculatus</name>
    <name type="common">Swimming crab</name>
    <name type="synonym">Neptunus trituberculatus</name>
    <dbReference type="NCBI Taxonomy" id="210409"/>
    <lineage>
        <taxon>Eukaryota</taxon>
        <taxon>Metazoa</taxon>
        <taxon>Ecdysozoa</taxon>
        <taxon>Arthropoda</taxon>
        <taxon>Crustacea</taxon>
        <taxon>Multicrustacea</taxon>
        <taxon>Malacostraca</taxon>
        <taxon>Eumalacostraca</taxon>
        <taxon>Eucarida</taxon>
        <taxon>Decapoda</taxon>
        <taxon>Pleocyemata</taxon>
        <taxon>Brachyura</taxon>
        <taxon>Eubrachyura</taxon>
        <taxon>Portunoidea</taxon>
        <taxon>Portunidae</taxon>
        <taxon>Portuninae</taxon>
        <taxon>Portunus</taxon>
    </lineage>
</organism>